<protein>
    <submittedName>
        <fullName evidence="1">Uncharacterized protein</fullName>
    </submittedName>
</protein>
<reference evidence="1" key="1">
    <citation type="submission" date="2014-11" db="EMBL/GenBank/DDBJ databases">
        <authorList>
            <person name="Amaro Gonzalez C."/>
        </authorList>
    </citation>
    <scope>NUCLEOTIDE SEQUENCE</scope>
</reference>
<dbReference type="EMBL" id="GBXM01066176">
    <property type="protein sequence ID" value="JAH42401.1"/>
    <property type="molecule type" value="Transcribed_RNA"/>
</dbReference>
<sequence length="22" mass="2666">MYFHTSLMRLSFCGLYSRVKII</sequence>
<dbReference type="AlphaFoldDB" id="A0A0E9SM61"/>
<reference evidence="1" key="2">
    <citation type="journal article" date="2015" name="Fish Shellfish Immunol.">
        <title>Early steps in the European eel (Anguilla anguilla)-Vibrio vulnificus interaction in the gills: Role of the RtxA13 toxin.</title>
        <authorList>
            <person name="Callol A."/>
            <person name="Pajuelo D."/>
            <person name="Ebbesson L."/>
            <person name="Teles M."/>
            <person name="MacKenzie S."/>
            <person name="Amaro C."/>
        </authorList>
    </citation>
    <scope>NUCLEOTIDE SEQUENCE</scope>
</reference>
<evidence type="ECO:0000313" key="1">
    <source>
        <dbReference type="EMBL" id="JAH42401.1"/>
    </source>
</evidence>
<proteinExistence type="predicted"/>
<name>A0A0E9SM61_ANGAN</name>
<accession>A0A0E9SM61</accession>
<organism evidence="1">
    <name type="scientific">Anguilla anguilla</name>
    <name type="common">European freshwater eel</name>
    <name type="synonym">Muraena anguilla</name>
    <dbReference type="NCBI Taxonomy" id="7936"/>
    <lineage>
        <taxon>Eukaryota</taxon>
        <taxon>Metazoa</taxon>
        <taxon>Chordata</taxon>
        <taxon>Craniata</taxon>
        <taxon>Vertebrata</taxon>
        <taxon>Euteleostomi</taxon>
        <taxon>Actinopterygii</taxon>
        <taxon>Neopterygii</taxon>
        <taxon>Teleostei</taxon>
        <taxon>Anguilliformes</taxon>
        <taxon>Anguillidae</taxon>
        <taxon>Anguilla</taxon>
    </lineage>
</organism>